<evidence type="ECO:0000256" key="9">
    <source>
        <dbReference type="SAM" id="Phobius"/>
    </source>
</evidence>
<dbReference type="Pfam" id="PF14689">
    <property type="entry name" value="SPOB_a"/>
    <property type="match status" value="1"/>
</dbReference>
<evidence type="ECO:0000256" key="8">
    <source>
        <dbReference type="ARBA" id="ARBA00023012"/>
    </source>
</evidence>
<evidence type="ECO:0000256" key="3">
    <source>
        <dbReference type="ARBA" id="ARBA00022553"/>
    </source>
</evidence>
<dbReference type="Gene3D" id="1.10.287.130">
    <property type="match status" value="1"/>
</dbReference>
<dbReference type="SMART" id="SM00387">
    <property type="entry name" value="HATPase_c"/>
    <property type="match status" value="1"/>
</dbReference>
<feature type="transmembrane region" description="Helical" evidence="9">
    <location>
        <begin position="65"/>
        <end position="83"/>
    </location>
</feature>
<evidence type="ECO:0000256" key="2">
    <source>
        <dbReference type="ARBA" id="ARBA00012438"/>
    </source>
</evidence>
<dbReference type="GO" id="GO:0000155">
    <property type="term" value="F:phosphorelay sensor kinase activity"/>
    <property type="evidence" value="ECO:0007669"/>
    <property type="project" value="InterPro"/>
</dbReference>
<dbReference type="InterPro" id="IPR036890">
    <property type="entry name" value="HATPase_C_sf"/>
</dbReference>
<dbReference type="RefSeq" id="WP_188533694.1">
    <property type="nucleotide sequence ID" value="NZ_BMGR01000027.1"/>
</dbReference>
<keyword evidence="5" id="KW-0547">Nucleotide-binding</keyword>
<dbReference type="SUPFAM" id="SSF55874">
    <property type="entry name" value="ATPase domain of HSP90 chaperone/DNA topoisomerase II/histidine kinase"/>
    <property type="match status" value="1"/>
</dbReference>
<feature type="transmembrane region" description="Helical" evidence="9">
    <location>
        <begin position="95"/>
        <end position="114"/>
    </location>
</feature>
<keyword evidence="4" id="KW-0808">Transferase</keyword>
<dbReference type="InterPro" id="IPR003594">
    <property type="entry name" value="HATPase_dom"/>
</dbReference>
<dbReference type="EC" id="2.7.13.3" evidence="2"/>
<dbReference type="PANTHER" id="PTHR43547">
    <property type="entry name" value="TWO-COMPONENT HISTIDINE KINASE"/>
    <property type="match status" value="1"/>
</dbReference>
<feature type="transmembrane region" description="Helical" evidence="9">
    <location>
        <begin position="168"/>
        <end position="188"/>
    </location>
</feature>
<dbReference type="PRINTS" id="PR00344">
    <property type="entry name" value="BCTRLSENSOR"/>
</dbReference>
<dbReference type="InterPro" id="IPR005467">
    <property type="entry name" value="His_kinase_dom"/>
</dbReference>
<dbReference type="Proteomes" id="UP000644756">
    <property type="component" value="Unassembled WGS sequence"/>
</dbReference>
<feature type="domain" description="Histidine kinase" evidence="10">
    <location>
        <begin position="234"/>
        <end position="441"/>
    </location>
</feature>
<keyword evidence="8" id="KW-0902">Two-component regulatory system</keyword>
<dbReference type="InterPro" id="IPR039506">
    <property type="entry name" value="SPOB_a"/>
</dbReference>
<feature type="transmembrane region" description="Helical" evidence="9">
    <location>
        <begin position="12"/>
        <end position="30"/>
    </location>
</feature>
<proteinExistence type="predicted"/>
<keyword evidence="9" id="KW-1133">Transmembrane helix</keyword>
<protein>
    <recommendedName>
        <fullName evidence="2">histidine kinase</fullName>
        <ecNumber evidence="2">2.7.13.3</ecNumber>
    </recommendedName>
</protein>
<dbReference type="PANTHER" id="PTHR43547:SF10">
    <property type="entry name" value="SENSOR HISTIDINE KINASE DCUS"/>
    <property type="match status" value="1"/>
</dbReference>
<dbReference type="PROSITE" id="PS50109">
    <property type="entry name" value="HIS_KIN"/>
    <property type="match status" value="1"/>
</dbReference>
<accession>A0A917G7E4</accession>
<reference evidence="11" key="1">
    <citation type="journal article" date="2014" name="Int. J. Syst. Evol. Microbiol.">
        <title>Complete genome sequence of Corynebacterium casei LMG S-19264T (=DSM 44701T), isolated from a smear-ripened cheese.</title>
        <authorList>
            <consortium name="US DOE Joint Genome Institute (JGI-PGF)"/>
            <person name="Walter F."/>
            <person name="Albersmeier A."/>
            <person name="Kalinowski J."/>
            <person name="Ruckert C."/>
        </authorList>
    </citation>
    <scope>NUCLEOTIDE SEQUENCE</scope>
    <source>
        <strain evidence="11">CGMCC 1.12987</strain>
    </source>
</reference>
<keyword evidence="3" id="KW-0597">Phosphoprotein</keyword>
<evidence type="ECO:0000256" key="5">
    <source>
        <dbReference type="ARBA" id="ARBA00022741"/>
    </source>
</evidence>
<dbReference type="InterPro" id="IPR016120">
    <property type="entry name" value="Sig_transdc_His_kin_SpoOB"/>
</dbReference>
<evidence type="ECO:0000313" key="12">
    <source>
        <dbReference type="Proteomes" id="UP000644756"/>
    </source>
</evidence>
<dbReference type="SUPFAM" id="SSF55890">
    <property type="entry name" value="Sporulation response regulatory protein Spo0B"/>
    <property type="match status" value="1"/>
</dbReference>
<feature type="transmembrane region" description="Helical" evidence="9">
    <location>
        <begin position="200"/>
        <end position="221"/>
    </location>
</feature>
<dbReference type="EMBL" id="BMGR01000027">
    <property type="protein sequence ID" value="GGG26509.1"/>
    <property type="molecule type" value="Genomic_DNA"/>
</dbReference>
<evidence type="ECO:0000256" key="4">
    <source>
        <dbReference type="ARBA" id="ARBA00022679"/>
    </source>
</evidence>
<evidence type="ECO:0000256" key="7">
    <source>
        <dbReference type="ARBA" id="ARBA00022840"/>
    </source>
</evidence>
<comment type="catalytic activity">
    <reaction evidence="1">
        <text>ATP + protein L-histidine = ADP + protein N-phospho-L-histidine.</text>
        <dbReference type="EC" id="2.7.13.3"/>
    </reaction>
</comment>
<dbReference type="Gene3D" id="3.30.565.10">
    <property type="entry name" value="Histidine kinase-like ATPase, C-terminal domain"/>
    <property type="match status" value="1"/>
</dbReference>
<evidence type="ECO:0000256" key="1">
    <source>
        <dbReference type="ARBA" id="ARBA00000085"/>
    </source>
</evidence>
<feature type="transmembrane region" description="Helical" evidence="9">
    <location>
        <begin position="126"/>
        <end position="147"/>
    </location>
</feature>
<reference evidence="11" key="2">
    <citation type="submission" date="2020-09" db="EMBL/GenBank/DDBJ databases">
        <authorList>
            <person name="Sun Q."/>
            <person name="Zhou Y."/>
        </authorList>
    </citation>
    <scope>NUCLEOTIDE SEQUENCE</scope>
    <source>
        <strain evidence="11">CGMCC 1.12987</strain>
    </source>
</reference>
<sequence length="441" mass="51405">MDYIMRSLDILLFLSIPQAFFYTWFVFLFWGIQTDRLLVRIVWFCVIHSIYLDLTFLALPSHIHILNSLVSFFFFLHLFFREFTIKVKLLIQMSLFFVVILMDTLSLITTSLFIDVELIRNGPTIYKIIFIWPYFAVVAGLCWFLHYKRYYPALKIKKFITAAQGTPIFYLVILVFIQSLILGIYFITRFTTEYDEAMMVLFYLGLAATVAVTFMTIRIIIKTREEAIQMTQSVYVGDLMQMLTSIRGQRHDFMNHIQVISSMVTMKKYDQLQKYIAEVTVDLNASHVTNKQLPTSAISALVQAKSAIALDKKIDFHYEFPESLEPLMFIKNIDLVRMIGNLIDNAFDEALNHPEQNRFVRLIIELDSRNVIIRVINHGKTLTDEDKRMIFMPGYTTKEESHSGLGLSIIQELVKRYNGNVTCVSDEEHRVEFMIQLPLSG</sequence>
<gene>
    <name evidence="11" type="ORF">GCM10010916_48640</name>
</gene>
<organism evidence="11 12">
    <name type="scientific">Paenibacillus abyssi</name>
    <dbReference type="NCBI Taxonomy" id="1340531"/>
    <lineage>
        <taxon>Bacteria</taxon>
        <taxon>Bacillati</taxon>
        <taxon>Bacillota</taxon>
        <taxon>Bacilli</taxon>
        <taxon>Bacillales</taxon>
        <taxon>Paenibacillaceae</taxon>
        <taxon>Paenibacillus</taxon>
    </lineage>
</organism>
<evidence type="ECO:0000259" key="10">
    <source>
        <dbReference type="PROSITE" id="PS50109"/>
    </source>
</evidence>
<keyword evidence="9" id="KW-0812">Transmembrane</keyword>
<dbReference type="AlphaFoldDB" id="A0A917G7E4"/>
<keyword evidence="9" id="KW-0472">Membrane</keyword>
<keyword evidence="6" id="KW-0418">Kinase</keyword>
<name>A0A917G7E4_9BACL</name>
<comment type="caution">
    <text evidence="11">The sequence shown here is derived from an EMBL/GenBank/DDBJ whole genome shotgun (WGS) entry which is preliminary data.</text>
</comment>
<evidence type="ECO:0000256" key="6">
    <source>
        <dbReference type="ARBA" id="ARBA00022777"/>
    </source>
</evidence>
<dbReference type="InterPro" id="IPR004358">
    <property type="entry name" value="Sig_transdc_His_kin-like_C"/>
</dbReference>
<dbReference type="Pfam" id="PF02518">
    <property type="entry name" value="HATPase_c"/>
    <property type="match status" value="1"/>
</dbReference>
<evidence type="ECO:0000313" key="11">
    <source>
        <dbReference type="EMBL" id="GGG26509.1"/>
    </source>
</evidence>
<dbReference type="GO" id="GO:0005524">
    <property type="term" value="F:ATP binding"/>
    <property type="evidence" value="ECO:0007669"/>
    <property type="project" value="UniProtKB-KW"/>
</dbReference>
<keyword evidence="7" id="KW-0067">ATP-binding</keyword>
<feature type="transmembrane region" description="Helical" evidence="9">
    <location>
        <begin position="37"/>
        <end position="59"/>
    </location>
</feature>
<keyword evidence="12" id="KW-1185">Reference proteome</keyword>